<dbReference type="Proteomes" id="UP000053246">
    <property type="component" value="Unassembled WGS sequence"/>
</dbReference>
<evidence type="ECO:0000313" key="1">
    <source>
        <dbReference type="EMBL" id="KUJ46144.1"/>
    </source>
</evidence>
<gene>
    <name evidence="1" type="ORF">ADL17_24635</name>
</gene>
<accession>A0A9X0I3Q6</accession>
<sequence>MGRGEGAGSRLAAGVHPALLDGDEVYRDLVTSLRIGTAPEIDGRIGSGTLLVPHDRLPQE</sequence>
<proteinExistence type="predicted"/>
<name>A0A9X0I3Q6_9ACTN</name>
<dbReference type="EMBL" id="LMWI01000002">
    <property type="protein sequence ID" value="KUJ46144.1"/>
    <property type="molecule type" value="Genomic_DNA"/>
</dbReference>
<dbReference type="AlphaFoldDB" id="A0A9X0I3Q6"/>
<organism evidence="1 2">
    <name type="scientific">Micromonospora maris</name>
    <dbReference type="NCBI Taxonomy" id="1003110"/>
    <lineage>
        <taxon>Bacteria</taxon>
        <taxon>Bacillati</taxon>
        <taxon>Actinomycetota</taxon>
        <taxon>Actinomycetes</taxon>
        <taxon>Micromonosporales</taxon>
        <taxon>Micromonosporaceae</taxon>
        <taxon>Micromonospora</taxon>
    </lineage>
</organism>
<evidence type="ECO:0000313" key="2">
    <source>
        <dbReference type="Proteomes" id="UP000053246"/>
    </source>
</evidence>
<comment type="caution">
    <text evidence="1">The sequence shown here is derived from an EMBL/GenBank/DDBJ whole genome shotgun (WGS) entry which is preliminary data.</text>
</comment>
<reference evidence="1 2" key="1">
    <citation type="submission" date="2015-10" db="EMBL/GenBank/DDBJ databases">
        <authorList>
            <person name="Ju K.-S."/>
            <person name="Doroghazi J.R."/>
            <person name="Metcalf W.W."/>
        </authorList>
    </citation>
    <scope>NUCLEOTIDE SEQUENCE [LARGE SCALE GENOMIC DNA]</scope>
    <source>
        <strain evidence="1 2">NRRL B-24793</strain>
    </source>
</reference>
<keyword evidence="2" id="KW-1185">Reference proteome</keyword>
<protein>
    <submittedName>
        <fullName evidence="1">Uncharacterized protein</fullName>
    </submittedName>
</protein>